<dbReference type="SUPFAM" id="SSF52833">
    <property type="entry name" value="Thioredoxin-like"/>
    <property type="match status" value="1"/>
</dbReference>
<sequence length="193" mass="21887">MKNILWLPSILILSLLLVGCGKGIKNPLNWEITDFNYINQENEEFGLKDLKGKVWVADFIFTNCETVCSPMTANMVDLQEKLKEEGLDVEIISFSVDPEMDTPEMLKEYAIKFDADLSSWNLLTGYSQKSIEEFATKSFKTLVKKPNSNNQVIHGTSFYLVNQEGKVVKDYNGLSDVPYDLIVNDAKILLSMN</sequence>
<comment type="similarity">
    <text evidence="1">Belongs to the SCO1/2 family.</text>
</comment>
<dbReference type="Proteomes" id="UP001290455">
    <property type="component" value="Unassembled WGS sequence"/>
</dbReference>
<organism evidence="4 5">
    <name type="scientific">Robertmurraya mangrovi</name>
    <dbReference type="NCBI Taxonomy" id="3098077"/>
    <lineage>
        <taxon>Bacteria</taxon>
        <taxon>Bacillati</taxon>
        <taxon>Bacillota</taxon>
        <taxon>Bacilli</taxon>
        <taxon>Bacillales</taxon>
        <taxon>Bacillaceae</taxon>
        <taxon>Robertmurraya</taxon>
    </lineage>
</organism>
<evidence type="ECO:0000256" key="2">
    <source>
        <dbReference type="ARBA" id="ARBA00023008"/>
    </source>
</evidence>
<dbReference type="PANTHER" id="PTHR12151:SF25">
    <property type="entry name" value="LINALOOL DEHYDRATASE_ISOMERASE DOMAIN-CONTAINING PROTEIN"/>
    <property type="match status" value="1"/>
</dbReference>
<evidence type="ECO:0000256" key="1">
    <source>
        <dbReference type="ARBA" id="ARBA00010996"/>
    </source>
</evidence>
<dbReference type="InterPro" id="IPR036249">
    <property type="entry name" value="Thioredoxin-like_sf"/>
</dbReference>
<dbReference type="Gene3D" id="3.40.30.10">
    <property type="entry name" value="Glutaredoxin"/>
    <property type="match status" value="1"/>
</dbReference>
<evidence type="ECO:0000313" key="5">
    <source>
        <dbReference type="Proteomes" id="UP001290455"/>
    </source>
</evidence>
<dbReference type="InterPro" id="IPR003782">
    <property type="entry name" value="SCO1/SenC"/>
</dbReference>
<accession>A0ABU5J457</accession>
<evidence type="ECO:0000313" key="4">
    <source>
        <dbReference type="EMBL" id="MDZ5474173.1"/>
    </source>
</evidence>
<dbReference type="CDD" id="cd02968">
    <property type="entry name" value="SCO"/>
    <property type="match status" value="1"/>
</dbReference>
<dbReference type="Pfam" id="PF02630">
    <property type="entry name" value="SCO1-SenC"/>
    <property type="match status" value="1"/>
</dbReference>
<protein>
    <submittedName>
        <fullName evidence="4">SCO family protein</fullName>
    </submittedName>
</protein>
<evidence type="ECO:0000259" key="3">
    <source>
        <dbReference type="PROSITE" id="PS51352"/>
    </source>
</evidence>
<name>A0ABU5J457_9BACI</name>
<dbReference type="RefSeq" id="WP_322448467.1">
    <property type="nucleotide sequence ID" value="NZ_JAXOFX010000021.1"/>
</dbReference>
<dbReference type="PROSITE" id="PS51257">
    <property type="entry name" value="PROKAR_LIPOPROTEIN"/>
    <property type="match status" value="1"/>
</dbReference>
<dbReference type="EMBL" id="JAXOFX010000021">
    <property type="protein sequence ID" value="MDZ5474173.1"/>
    <property type="molecule type" value="Genomic_DNA"/>
</dbReference>
<dbReference type="PANTHER" id="PTHR12151">
    <property type="entry name" value="ELECTRON TRANSPORT PROTIN SCO1/SENC FAMILY MEMBER"/>
    <property type="match status" value="1"/>
</dbReference>
<reference evidence="4 5" key="1">
    <citation type="submission" date="2023-11" db="EMBL/GenBank/DDBJ databases">
        <title>Bacillus jintuensis, isolated from a mudflat on the Beibu Gulf coast.</title>
        <authorList>
            <person name="Li M."/>
        </authorList>
    </citation>
    <scope>NUCLEOTIDE SEQUENCE [LARGE SCALE GENOMIC DNA]</scope>
    <source>
        <strain evidence="4 5">31A1R</strain>
    </source>
</reference>
<gene>
    <name evidence="4" type="ORF">SM124_20985</name>
</gene>
<keyword evidence="2" id="KW-0186">Copper</keyword>
<dbReference type="PROSITE" id="PS51352">
    <property type="entry name" value="THIOREDOXIN_2"/>
    <property type="match status" value="1"/>
</dbReference>
<keyword evidence="5" id="KW-1185">Reference proteome</keyword>
<comment type="caution">
    <text evidence="4">The sequence shown here is derived from an EMBL/GenBank/DDBJ whole genome shotgun (WGS) entry which is preliminary data.</text>
</comment>
<feature type="domain" description="Thioredoxin" evidence="3">
    <location>
        <begin position="26"/>
        <end position="191"/>
    </location>
</feature>
<proteinExistence type="inferred from homology"/>
<dbReference type="InterPro" id="IPR013766">
    <property type="entry name" value="Thioredoxin_domain"/>
</dbReference>